<proteinExistence type="predicted"/>
<evidence type="ECO:0000313" key="2">
    <source>
        <dbReference type="Proteomes" id="UP000054272"/>
    </source>
</evidence>
<accession>A0ABR5BQ72</accession>
<protein>
    <submittedName>
        <fullName evidence="1">Uncharacterized protein</fullName>
    </submittedName>
</protein>
<evidence type="ECO:0000313" key="1">
    <source>
        <dbReference type="EMBL" id="KIR77797.1"/>
    </source>
</evidence>
<name>A0ABR5BQ72_9TREE</name>
<gene>
    <name evidence="1" type="ORF">I306_05201</name>
</gene>
<dbReference type="Proteomes" id="UP000054272">
    <property type="component" value="Unassembled WGS sequence"/>
</dbReference>
<sequence length="187" mass="20962">MKKNTEMKWCGIQISLIRSSKRSTDSTKFNRNMGNLLLDHKLPNGTAANLIDLLSSRVLNRGTRAWYTRVSMLHQSIAASGSRIWKGIYCARFLAQDPQLPDVIGLPRYLFPWDLFLDSENAEEAVKNIFDSPVLMRACKLLFVGAGDGEGSSWGRKSVAGKQLVLHWQHILYIASLVAHCLSSTQL</sequence>
<keyword evidence="2" id="KW-1185">Reference proteome</keyword>
<organism evidence="1 2">
    <name type="scientific">Cryptococcus gattii EJB2</name>
    <dbReference type="NCBI Taxonomy" id="1296103"/>
    <lineage>
        <taxon>Eukaryota</taxon>
        <taxon>Fungi</taxon>
        <taxon>Dikarya</taxon>
        <taxon>Basidiomycota</taxon>
        <taxon>Agaricomycotina</taxon>
        <taxon>Tremellomycetes</taxon>
        <taxon>Tremellales</taxon>
        <taxon>Cryptococcaceae</taxon>
        <taxon>Cryptococcus</taxon>
        <taxon>Cryptococcus gattii species complex</taxon>
    </lineage>
</organism>
<reference evidence="1 2" key="1">
    <citation type="submission" date="2015-01" db="EMBL/GenBank/DDBJ databases">
        <title>The Genome Sequence of Cryptococcus gattii EJB2.</title>
        <authorList>
            <consortium name="The Broad Institute Genomics Platform"/>
            <person name="Cuomo C."/>
            <person name="Litvintseva A."/>
            <person name="Chen Y."/>
            <person name="Heitman J."/>
            <person name="Sun S."/>
            <person name="Springer D."/>
            <person name="Dromer F."/>
            <person name="Young S."/>
            <person name="Zeng Q."/>
            <person name="Gargeya S."/>
            <person name="Abouelleil A."/>
            <person name="Alvarado L."/>
            <person name="Chapman S.B."/>
            <person name="Gainer-Dewar J."/>
            <person name="Goldberg J."/>
            <person name="Griggs A."/>
            <person name="Gujja S."/>
            <person name="Hansen M."/>
            <person name="Howarth C."/>
            <person name="Imamovic A."/>
            <person name="Larimer J."/>
            <person name="Murphy C."/>
            <person name="Naylor J."/>
            <person name="Pearson M."/>
            <person name="Priest M."/>
            <person name="Roberts A."/>
            <person name="Saif S."/>
            <person name="Shea T."/>
            <person name="Sykes S."/>
            <person name="Wortman J."/>
            <person name="Nusbaum C."/>
            <person name="Birren B."/>
        </authorList>
    </citation>
    <scope>NUCLEOTIDE SEQUENCE [LARGE SCALE GENOMIC DNA]</scope>
    <source>
        <strain evidence="1 2">EJB2</strain>
    </source>
</reference>
<dbReference type="EMBL" id="KN848745">
    <property type="protein sequence ID" value="KIR77797.1"/>
    <property type="molecule type" value="Genomic_DNA"/>
</dbReference>